<feature type="transmembrane region" description="Helical" evidence="2">
    <location>
        <begin position="29"/>
        <end position="50"/>
    </location>
</feature>
<feature type="region of interest" description="Disordered" evidence="1">
    <location>
        <begin position="71"/>
        <end position="244"/>
    </location>
</feature>
<dbReference type="WBParaSite" id="Minc3s00031g01873">
    <property type="protein sequence ID" value="Minc3s00031g01873"/>
    <property type="gene ID" value="Minc3s00031g01873"/>
</dbReference>
<keyword evidence="2" id="KW-1133">Transmembrane helix</keyword>
<evidence type="ECO:0000313" key="4">
    <source>
        <dbReference type="WBParaSite" id="Minc3s00031g01873"/>
    </source>
</evidence>
<keyword evidence="2" id="KW-0812">Transmembrane</keyword>
<feature type="compositionally biased region" description="Basic and acidic residues" evidence="1">
    <location>
        <begin position="156"/>
        <end position="232"/>
    </location>
</feature>
<proteinExistence type="predicted"/>
<evidence type="ECO:0000256" key="1">
    <source>
        <dbReference type="SAM" id="MobiDB-lite"/>
    </source>
</evidence>
<evidence type="ECO:0000313" key="3">
    <source>
        <dbReference type="Proteomes" id="UP000887563"/>
    </source>
</evidence>
<keyword evidence="2" id="KW-0472">Membrane</keyword>
<feature type="compositionally biased region" description="Low complexity" evidence="1">
    <location>
        <begin position="75"/>
        <end position="86"/>
    </location>
</feature>
<sequence length="244" mass="26804">MTSTINCYCVYSRLLLQMFSLQMFTSSTLQAFLILLFYTLATALVLPICCAKKQKKQPKRGTERELMLATEKDIQTQTKMKQTTLKLPPPSQKEKKGKKAEGKKKDKGKKEPSAKDTKKQPPPPPPAKEKTLKEKAKASTPKKGEKQEEPPTTDSPRAEAKKTSSKEKDEGGKVKESPVSKKGEAVDEEGKKEQVSEVDVTKGEDEVGTKKEEEGGGGEKKADESDAGKDAVEDAETTAPTKEE</sequence>
<accession>A0A914KMH9</accession>
<keyword evidence="3" id="KW-1185">Reference proteome</keyword>
<protein>
    <submittedName>
        <fullName evidence="4">Candidate secreted effector</fullName>
    </submittedName>
</protein>
<feature type="compositionally biased region" description="Basic and acidic residues" evidence="1">
    <location>
        <begin position="99"/>
        <end position="119"/>
    </location>
</feature>
<reference evidence="4" key="1">
    <citation type="submission" date="2022-11" db="UniProtKB">
        <authorList>
            <consortium name="WormBaseParasite"/>
        </authorList>
    </citation>
    <scope>IDENTIFICATION</scope>
</reference>
<evidence type="ECO:0000256" key="2">
    <source>
        <dbReference type="SAM" id="Phobius"/>
    </source>
</evidence>
<dbReference type="Proteomes" id="UP000887563">
    <property type="component" value="Unplaced"/>
</dbReference>
<dbReference type="AlphaFoldDB" id="A0A914KMH9"/>
<feature type="compositionally biased region" description="Basic and acidic residues" evidence="1">
    <location>
        <begin position="127"/>
        <end position="149"/>
    </location>
</feature>
<organism evidence="3 4">
    <name type="scientific">Meloidogyne incognita</name>
    <name type="common">Southern root-knot nematode worm</name>
    <name type="synonym">Oxyuris incognita</name>
    <dbReference type="NCBI Taxonomy" id="6306"/>
    <lineage>
        <taxon>Eukaryota</taxon>
        <taxon>Metazoa</taxon>
        <taxon>Ecdysozoa</taxon>
        <taxon>Nematoda</taxon>
        <taxon>Chromadorea</taxon>
        <taxon>Rhabditida</taxon>
        <taxon>Tylenchina</taxon>
        <taxon>Tylenchomorpha</taxon>
        <taxon>Tylenchoidea</taxon>
        <taxon>Meloidogynidae</taxon>
        <taxon>Meloidogyninae</taxon>
        <taxon>Meloidogyne</taxon>
        <taxon>Meloidogyne incognita group</taxon>
    </lineage>
</organism>
<name>A0A914KMH9_MELIC</name>